<protein>
    <recommendedName>
        <fullName evidence="3">GIY-YIG domain-containing protein</fullName>
    </recommendedName>
</protein>
<dbReference type="EMBL" id="UYRU01076750">
    <property type="protein sequence ID" value="VDN27302.1"/>
    <property type="molecule type" value="Genomic_DNA"/>
</dbReference>
<reference evidence="1 2" key="1">
    <citation type="submission" date="2018-11" db="EMBL/GenBank/DDBJ databases">
        <authorList>
            <consortium name="Pathogen Informatics"/>
        </authorList>
    </citation>
    <scope>NUCLEOTIDE SEQUENCE [LARGE SCALE GENOMIC DNA]</scope>
</reference>
<evidence type="ECO:0008006" key="3">
    <source>
        <dbReference type="Google" id="ProtNLM"/>
    </source>
</evidence>
<organism evidence="1 2">
    <name type="scientific">Dibothriocephalus latus</name>
    <name type="common">Fish tapeworm</name>
    <name type="synonym">Diphyllobothrium latum</name>
    <dbReference type="NCBI Taxonomy" id="60516"/>
    <lineage>
        <taxon>Eukaryota</taxon>
        <taxon>Metazoa</taxon>
        <taxon>Spiralia</taxon>
        <taxon>Lophotrochozoa</taxon>
        <taxon>Platyhelminthes</taxon>
        <taxon>Cestoda</taxon>
        <taxon>Eucestoda</taxon>
        <taxon>Diphyllobothriidea</taxon>
        <taxon>Diphyllobothriidae</taxon>
        <taxon>Dibothriocephalus</taxon>
    </lineage>
</organism>
<dbReference type="OrthoDB" id="6274432at2759"/>
<keyword evidence="2" id="KW-1185">Reference proteome</keyword>
<sequence length="105" mass="11810">MRSRVMRIKDRLNTSEQSDVVYHIPCLNCPINYTAQTGRKLGSRIREHKSAVRRGDPLSQVAAHIYETGHEFNFTAAKVIAHAGSKTGRELIEAWASDDNSVNRC</sequence>
<evidence type="ECO:0000313" key="1">
    <source>
        <dbReference type="EMBL" id="VDN27302.1"/>
    </source>
</evidence>
<feature type="non-terminal residue" evidence="1">
    <location>
        <position position="105"/>
    </location>
</feature>
<evidence type="ECO:0000313" key="2">
    <source>
        <dbReference type="Proteomes" id="UP000281553"/>
    </source>
</evidence>
<dbReference type="AlphaFoldDB" id="A0A3P7Q5Y0"/>
<accession>A0A3P7Q5Y0</accession>
<name>A0A3P7Q5Y0_DIBLA</name>
<proteinExistence type="predicted"/>
<gene>
    <name evidence="1" type="ORF">DILT_LOCUS14980</name>
</gene>
<dbReference type="Proteomes" id="UP000281553">
    <property type="component" value="Unassembled WGS sequence"/>
</dbReference>